<dbReference type="GO" id="GO:0005664">
    <property type="term" value="C:nuclear origin of replication recognition complex"/>
    <property type="evidence" value="ECO:0007669"/>
    <property type="project" value="InterPro"/>
</dbReference>
<dbReference type="GO" id="GO:0031261">
    <property type="term" value="C:DNA replication preinitiation complex"/>
    <property type="evidence" value="ECO:0007669"/>
    <property type="project" value="TreeGrafter"/>
</dbReference>
<name>F2UEM0_SALR5</name>
<feature type="domain" description="Origin recognition complex subunit 3 winged helix C-terminal" evidence="1">
    <location>
        <begin position="8"/>
        <end position="113"/>
    </location>
</feature>
<dbReference type="GeneID" id="16072682"/>
<evidence type="ECO:0000259" key="1">
    <source>
        <dbReference type="Pfam" id="PF18137"/>
    </source>
</evidence>
<sequence>MPIAGPSRVHMQSHLYRPSFCKSRAQETGADDDELEGLPDLSVAFRLHLECGRLINLHDWLMAFASVVDPESEESQPSKQNQARFARAVAELQFLGFVKGTRRKADHVERLTWWRA</sequence>
<dbReference type="RefSeq" id="XP_004992123.1">
    <property type="nucleotide sequence ID" value="XM_004992066.1"/>
</dbReference>
<dbReference type="STRING" id="946362.F2UEM0"/>
<dbReference type="PANTHER" id="PTHR12748:SF0">
    <property type="entry name" value="ORIGIN RECOGNITION COMPLEX SUBUNIT 3"/>
    <property type="match status" value="1"/>
</dbReference>
<dbReference type="PANTHER" id="PTHR12748">
    <property type="entry name" value="ORIGIN RECOGNITION COMPLEX SUBUNIT 3"/>
    <property type="match status" value="1"/>
</dbReference>
<dbReference type="eggNOG" id="KOG2538">
    <property type="taxonomic scope" value="Eukaryota"/>
</dbReference>
<dbReference type="Pfam" id="PF18137">
    <property type="entry name" value="WHD_ORC"/>
    <property type="match status" value="1"/>
</dbReference>
<proteinExistence type="predicted"/>
<gene>
    <name evidence="2" type="ORF">PTSG_06727</name>
</gene>
<dbReference type="GO" id="GO:0005656">
    <property type="term" value="C:nuclear pre-replicative complex"/>
    <property type="evidence" value="ECO:0007669"/>
    <property type="project" value="TreeGrafter"/>
</dbReference>
<dbReference type="AlphaFoldDB" id="F2UEM0"/>
<organism evidence="3">
    <name type="scientific">Salpingoeca rosetta (strain ATCC 50818 / BSB-021)</name>
    <dbReference type="NCBI Taxonomy" id="946362"/>
    <lineage>
        <taxon>Eukaryota</taxon>
        <taxon>Choanoflagellata</taxon>
        <taxon>Craspedida</taxon>
        <taxon>Salpingoecidae</taxon>
        <taxon>Salpingoeca</taxon>
    </lineage>
</organism>
<dbReference type="Proteomes" id="UP000007799">
    <property type="component" value="Unassembled WGS sequence"/>
</dbReference>
<dbReference type="KEGG" id="sre:PTSG_06727"/>
<reference evidence="2" key="1">
    <citation type="submission" date="2009-08" db="EMBL/GenBank/DDBJ databases">
        <title>Annotation of Salpingoeca rosetta.</title>
        <authorList>
            <consortium name="The Broad Institute Genome Sequencing Platform"/>
            <person name="Russ C."/>
            <person name="Cuomo C."/>
            <person name="Burger G."/>
            <person name="Gray M.W."/>
            <person name="Holland P.W.H."/>
            <person name="King N."/>
            <person name="Lang F.B.F."/>
            <person name="Roger A.J."/>
            <person name="Ruiz-Trillo I."/>
            <person name="Young S.K."/>
            <person name="Zeng Q."/>
            <person name="Gargeya S."/>
            <person name="Alvarado L."/>
            <person name="Berlin A."/>
            <person name="Chapman S.B."/>
            <person name="Chen Z."/>
            <person name="Freedman E."/>
            <person name="Gellesch M."/>
            <person name="Goldberg J."/>
            <person name="Griggs A."/>
            <person name="Gujja S."/>
            <person name="Heilman E."/>
            <person name="Heiman D."/>
            <person name="Howarth C."/>
            <person name="Mehta T."/>
            <person name="Neiman D."/>
            <person name="Pearson M."/>
            <person name="Roberts A."/>
            <person name="Saif S."/>
            <person name="Shea T."/>
            <person name="Shenoy N."/>
            <person name="Sisk P."/>
            <person name="Stolte C."/>
            <person name="Sykes S."/>
            <person name="White J."/>
            <person name="Yandava C."/>
            <person name="Haas B."/>
            <person name="Nusbaum C."/>
            <person name="Birren B."/>
        </authorList>
    </citation>
    <scope>NUCLEOTIDE SEQUENCE [LARGE SCALE GENOMIC DNA]</scope>
    <source>
        <strain evidence="2">ATCC 50818</strain>
    </source>
</reference>
<evidence type="ECO:0000313" key="2">
    <source>
        <dbReference type="EMBL" id="EGD75070.1"/>
    </source>
</evidence>
<evidence type="ECO:0000313" key="3">
    <source>
        <dbReference type="Proteomes" id="UP000007799"/>
    </source>
</evidence>
<accession>F2UEM0</accession>
<dbReference type="InterPro" id="IPR040855">
    <property type="entry name" value="ORC_WH_C"/>
</dbReference>
<dbReference type="InterPro" id="IPR020795">
    <property type="entry name" value="ORC3"/>
</dbReference>
<dbReference type="GO" id="GO:0006270">
    <property type="term" value="P:DNA replication initiation"/>
    <property type="evidence" value="ECO:0007669"/>
    <property type="project" value="TreeGrafter"/>
</dbReference>
<dbReference type="InParanoid" id="F2UEM0"/>
<dbReference type="GO" id="GO:0003688">
    <property type="term" value="F:DNA replication origin binding"/>
    <property type="evidence" value="ECO:0007669"/>
    <property type="project" value="TreeGrafter"/>
</dbReference>
<dbReference type="OrthoDB" id="10265211at2759"/>
<dbReference type="CDD" id="cd20704">
    <property type="entry name" value="Orc3"/>
    <property type="match status" value="1"/>
</dbReference>
<dbReference type="EMBL" id="GL832971">
    <property type="protein sequence ID" value="EGD75070.1"/>
    <property type="molecule type" value="Genomic_DNA"/>
</dbReference>
<keyword evidence="3" id="KW-1185">Reference proteome</keyword>
<protein>
    <recommendedName>
        <fullName evidence="1">Origin recognition complex subunit 3 winged helix C-terminal domain-containing protein</fullName>
    </recommendedName>
</protein>